<evidence type="ECO:0000313" key="2">
    <source>
        <dbReference type="Proteomes" id="UP000289600"/>
    </source>
</evidence>
<dbReference type="EMBL" id="MG807320">
    <property type="protein sequence ID" value="AVL94540.1"/>
    <property type="molecule type" value="Genomic_DNA"/>
</dbReference>
<proteinExistence type="predicted"/>
<protein>
    <submittedName>
        <fullName evidence="1">Uncharacterized protein</fullName>
    </submittedName>
</protein>
<reference evidence="2" key="1">
    <citation type="submission" date="2018-01" db="EMBL/GenBank/DDBJ databases">
        <title>Testimony of 'menage a trois' revealed by the proteome of Megavirus virophage.</title>
        <authorList>
            <person name="Jeudy S."/>
            <person name="Bertaux L."/>
            <person name="Alempic J.-M."/>
            <person name="Lartigue A."/>
            <person name="Legendre M."/>
            <person name="Philippe N."/>
            <person name="Beucher L."/>
            <person name="Biondi E."/>
            <person name="Juul S."/>
            <person name="Turner D."/>
            <person name="Coute Y."/>
            <person name="Claverie J.-M."/>
            <person name="Abergel C."/>
        </authorList>
    </citation>
    <scope>NUCLEOTIDE SEQUENCE [LARGE SCALE GENOMIC DNA]</scope>
</reference>
<name>A0A2P1EKY8_9VIRU</name>
<accession>A0A2P1EKY8</accession>
<gene>
    <name evidence="1" type="ORF">mc_154</name>
</gene>
<dbReference type="Proteomes" id="UP000289600">
    <property type="component" value="Segment"/>
</dbReference>
<organism evidence="1 2">
    <name type="scientific">Moumouvirus australiensis</name>
    <dbReference type="NCBI Taxonomy" id="2109587"/>
    <lineage>
        <taxon>Viruses</taxon>
        <taxon>Varidnaviria</taxon>
        <taxon>Bamfordvirae</taxon>
        <taxon>Nucleocytoviricota</taxon>
        <taxon>Megaviricetes</taxon>
        <taxon>Imitervirales</taxon>
        <taxon>Mimiviridae</taxon>
        <taxon>Megamimivirinae</taxon>
        <taxon>Moumouvirus</taxon>
        <taxon>Moumouvirus australiense</taxon>
    </lineage>
</organism>
<keyword evidence="2" id="KW-1185">Reference proteome</keyword>
<evidence type="ECO:0000313" key="1">
    <source>
        <dbReference type="EMBL" id="AVL94540.1"/>
    </source>
</evidence>
<sequence>MSHLSFLTTEILSEWQYDCSQLAGKIRHVKLTLYENKDVKTLSPEEYSKIANEYTKLDEFEKVILNLSELDNQIMYPQAL</sequence>